<dbReference type="Proteomes" id="UP000793456">
    <property type="component" value="Chromosome I"/>
</dbReference>
<accession>A0ACD3RVP0</accession>
<dbReference type="EMBL" id="CM011674">
    <property type="protein sequence ID" value="TMS23026.1"/>
    <property type="molecule type" value="Genomic_DNA"/>
</dbReference>
<sequence>MSMVGPSATEILDVIGEMRVFMLTDEQLMNSSVIRKWFSSRLRRFLPSASGRFLHCLSSRNLSCHSYQQIFCRTQTCRGLPECYHLSLSNPGCSLHTNNSGEWLQKNLGGFSALVSFYDLRMLYSNFSAMEALPYLTVRQIADVSATPGQLTSPKHVTMVMNHVPNQHLAAFFDDFSPAIMGQENKFPPLVRSAFLQVVFDRANLSDHSVDDSDVSLWLRTRLRPLLVNLSPLHVAPFFAILAGRNCSIGQQGVQDLNSTIFSLSEVTQNEIHNHIIQSLRGPVPLRCYGDNYNHSFYGFLESSFLDFQFPNLTTFLSLMPHNKMHQLVNSMPPSHLGDFLRRPDVVNNDAELCVLYNNYMQIPVFLETESLPAKVRQSTLPCVWPRALSSSERSEVNAWFDQRLQNYLVFLTKSLISPDSTYNASCLAFQKLVSVLGEHNYTAADFMRQDVFSTIRTYLTSATVPRCYNASDPELNSTAWFAEYIGPFMPFLILEDLQAFGSAEVLKVFTVNPLNIALLNHSALPLNLTNYYTELVYQQDSNFNPLLLPLLCRCVAPGLAFSQLDANESMIVLHNLTTLCTDLDPQISAALAANFGDQIDATTITSLGNESTGLSTGQIKSIKPQDLLAALGTLSSVTGWNGGQAKAIILSLISSGHDAGLSVRVSLYVLLRDAKVVTISSVCCFPSFTSHQISSASSLFQLGSLVVGIPTSTFSNVNGSQLLTASKNPSFLQHLMSAPQIIQQTFVTQIISVNSNSETIIKNIPDDLATEIPRVLLLGFSNDTTVITTLNKKKWKKQQLTCMYNYIRIESDATSFDLYPPDMLLYYDYSLVPQASCKSYFEQIGDADFSIFSSTLNYKLTSLFANARSCLGITNTSLTEDNISVLGNMCCILGGFYIENSDPSILETLKTCPDLTNTQVAAVEARLQSGKTQYGAPSTWNLQTLKDLDMLPLYLTSSFYDNFDKKTKREFLKYFLKVLRRNGVGKKKKRSLKKEIRKSIRKRSTRSIENECTVGKITQVIISDEVFPFDYDDINQFNCCLSATIVKNNLASITDKVDQEEYLTIVLSKLREAYGANSTIPESQVQLLGPASRVATTDDINSWTITQIDTLSALMDSSNGQWDPSLAKAIVTKYLSQEGNKLGSAELNAIGGTNLCSLDVDVLRSISQQSLKDAEALTLSNCTTEKHKALFTIARQAFGTDTRATTISTKSYQLTSSYLPGATLDYVRSLSASDVNMDMATFTSLDENDLTVNEVKNLLGTNLPDLKSYEEQTLVQKWIRSQYQSELNTLGIGLQGGRADPATTTTAPTVATVAPVTTSLTTAGSGTGTTATTGNGSRLRADPGFSVLVLLSLLIASLHFLV</sequence>
<organism evidence="1 2">
    <name type="scientific">Larimichthys crocea</name>
    <name type="common">Large yellow croaker</name>
    <name type="synonym">Pseudosciaena crocea</name>
    <dbReference type="NCBI Taxonomy" id="215358"/>
    <lineage>
        <taxon>Eukaryota</taxon>
        <taxon>Metazoa</taxon>
        <taxon>Chordata</taxon>
        <taxon>Craniata</taxon>
        <taxon>Vertebrata</taxon>
        <taxon>Euteleostomi</taxon>
        <taxon>Actinopterygii</taxon>
        <taxon>Neopterygii</taxon>
        <taxon>Teleostei</taxon>
        <taxon>Neoteleostei</taxon>
        <taxon>Acanthomorphata</taxon>
        <taxon>Eupercaria</taxon>
        <taxon>Sciaenidae</taxon>
        <taxon>Larimichthys</taxon>
    </lineage>
</organism>
<reference evidence="1" key="1">
    <citation type="submission" date="2018-11" db="EMBL/GenBank/DDBJ databases">
        <title>The sequence and de novo assembly of Larimichthys crocea genome using PacBio and Hi-C technologies.</title>
        <authorList>
            <person name="Xu P."/>
            <person name="Chen B."/>
            <person name="Zhou Z."/>
            <person name="Ke Q."/>
            <person name="Wu Y."/>
            <person name="Bai H."/>
            <person name="Pu F."/>
        </authorList>
    </citation>
    <scope>NUCLEOTIDE SEQUENCE</scope>
    <source>
        <tissue evidence="1">Muscle</tissue>
    </source>
</reference>
<keyword evidence="2" id="KW-1185">Reference proteome</keyword>
<proteinExistence type="predicted"/>
<evidence type="ECO:0000313" key="1">
    <source>
        <dbReference type="EMBL" id="TMS23026.1"/>
    </source>
</evidence>
<protein>
    <submittedName>
        <fullName evidence="1">Uncharacterized protein</fullName>
    </submittedName>
</protein>
<evidence type="ECO:0000313" key="2">
    <source>
        <dbReference type="Proteomes" id="UP000793456"/>
    </source>
</evidence>
<gene>
    <name evidence="1" type="ORF">E3U43_008332</name>
</gene>
<name>A0ACD3RVP0_LARCR</name>
<comment type="caution">
    <text evidence="1">The sequence shown here is derived from an EMBL/GenBank/DDBJ whole genome shotgun (WGS) entry which is preliminary data.</text>
</comment>